<name>A0ABN7WGZ7_GIGMA</name>
<comment type="caution">
    <text evidence="1">The sequence shown here is derived from an EMBL/GenBank/DDBJ whole genome shotgun (WGS) entry which is preliminary data.</text>
</comment>
<reference evidence="1 2" key="1">
    <citation type="submission" date="2021-06" db="EMBL/GenBank/DDBJ databases">
        <authorList>
            <person name="Kallberg Y."/>
            <person name="Tangrot J."/>
            <person name="Rosling A."/>
        </authorList>
    </citation>
    <scope>NUCLEOTIDE SEQUENCE [LARGE SCALE GENOMIC DNA]</scope>
    <source>
        <strain evidence="1 2">120-4 pot B 10/14</strain>
    </source>
</reference>
<keyword evidence="2" id="KW-1185">Reference proteome</keyword>
<proteinExistence type="predicted"/>
<gene>
    <name evidence="1" type="ORF">GMARGA_LOCUS30922</name>
</gene>
<evidence type="ECO:0000313" key="2">
    <source>
        <dbReference type="Proteomes" id="UP000789901"/>
    </source>
</evidence>
<accession>A0ABN7WGZ7</accession>
<sequence length="62" mass="7200">FNDESEAPTILCLRLSITIKNEKKKASTYLKDQPSREKGCKEKKRCLYVKSQSRPILQQKSN</sequence>
<organism evidence="1 2">
    <name type="scientific">Gigaspora margarita</name>
    <dbReference type="NCBI Taxonomy" id="4874"/>
    <lineage>
        <taxon>Eukaryota</taxon>
        <taxon>Fungi</taxon>
        <taxon>Fungi incertae sedis</taxon>
        <taxon>Mucoromycota</taxon>
        <taxon>Glomeromycotina</taxon>
        <taxon>Glomeromycetes</taxon>
        <taxon>Diversisporales</taxon>
        <taxon>Gigasporaceae</taxon>
        <taxon>Gigaspora</taxon>
    </lineage>
</organism>
<protein>
    <submittedName>
        <fullName evidence="1">5786_t:CDS:1</fullName>
    </submittedName>
</protein>
<evidence type="ECO:0000313" key="1">
    <source>
        <dbReference type="EMBL" id="CAG8832134.1"/>
    </source>
</evidence>
<dbReference type="EMBL" id="CAJVQB010044774">
    <property type="protein sequence ID" value="CAG8832134.1"/>
    <property type="molecule type" value="Genomic_DNA"/>
</dbReference>
<feature type="non-terminal residue" evidence="1">
    <location>
        <position position="1"/>
    </location>
</feature>
<dbReference type="Proteomes" id="UP000789901">
    <property type="component" value="Unassembled WGS sequence"/>
</dbReference>